<feature type="signal peptide" evidence="1">
    <location>
        <begin position="1"/>
        <end position="25"/>
    </location>
</feature>
<organism evidence="2 3">
    <name type="scientific">Lacihabitans soyangensis</name>
    <dbReference type="NCBI Taxonomy" id="869394"/>
    <lineage>
        <taxon>Bacteria</taxon>
        <taxon>Pseudomonadati</taxon>
        <taxon>Bacteroidota</taxon>
        <taxon>Cytophagia</taxon>
        <taxon>Cytophagales</taxon>
        <taxon>Leadbetterellaceae</taxon>
        <taxon>Lacihabitans</taxon>
    </lineage>
</organism>
<dbReference type="EMBL" id="RJUF01000001">
    <property type="protein sequence ID" value="MCP9761494.1"/>
    <property type="molecule type" value="Genomic_DNA"/>
</dbReference>
<evidence type="ECO:0000256" key="1">
    <source>
        <dbReference type="SAM" id="SignalP"/>
    </source>
</evidence>
<feature type="chain" id="PRO_5041943560" evidence="1">
    <location>
        <begin position="26"/>
        <end position="123"/>
    </location>
</feature>
<comment type="caution">
    <text evidence="2">The sequence shown here is derived from an EMBL/GenBank/DDBJ whole genome shotgun (WGS) entry which is preliminary data.</text>
</comment>
<accession>A0AAE3GY94</accession>
<dbReference type="Proteomes" id="UP001204144">
    <property type="component" value="Unassembled WGS sequence"/>
</dbReference>
<protein>
    <submittedName>
        <fullName evidence="2">Uncharacterized protein</fullName>
    </submittedName>
</protein>
<evidence type="ECO:0000313" key="2">
    <source>
        <dbReference type="EMBL" id="MCP9761494.1"/>
    </source>
</evidence>
<dbReference type="AlphaFoldDB" id="A0AAE3GY94"/>
<reference evidence="2 3" key="1">
    <citation type="submission" date="2018-11" db="EMBL/GenBank/DDBJ databases">
        <title>Novel bacteria species description.</title>
        <authorList>
            <person name="Han J.-H."/>
        </authorList>
    </citation>
    <scope>NUCLEOTIDE SEQUENCE [LARGE SCALE GENOMIC DNA]</scope>
    <source>
        <strain evidence="2 3">KCTC23259</strain>
    </source>
</reference>
<proteinExistence type="predicted"/>
<keyword evidence="3" id="KW-1185">Reference proteome</keyword>
<sequence>MTNFFKILFALVILWTSFSSLDAVACGKMKDTSEKKSCCKSGKKDCCKTKKVAENQKKHDDCGGKCTHPSCKCGVLLTLTIIPSTLDIQYDFQFLYKEISISFLHVSDTTAGFYSNWQPPKIS</sequence>
<gene>
    <name evidence="2" type="ORF">EGI31_00895</name>
</gene>
<name>A0AAE3GY94_9BACT</name>
<evidence type="ECO:0000313" key="3">
    <source>
        <dbReference type="Proteomes" id="UP001204144"/>
    </source>
</evidence>
<keyword evidence="1" id="KW-0732">Signal</keyword>